<keyword evidence="3" id="KW-1185">Reference proteome</keyword>
<dbReference type="AlphaFoldDB" id="A0A433D1Q8"/>
<dbReference type="InterPro" id="IPR036249">
    <property type="entry name" value="Thioredoxin-like_sf"/>
</dbReference>
<dbReference type="Pfam" id="PF00462">
    <property type="entry name" value="Glutaredoxin"/>
    <property type="match status" value="1"/>
</dbReference>
<dbReference type="InterPro" id="IPR002109">
    <property type="entry name" value="Glutaredoxin"/>
</dbReference>
<dbReference type="GO" id="GO:0034599">
    <property type="term" value="P:cellular response to oxidative stress"/>
    <property type="evidence" value="ECO:0007669"/>
    <property type="project" value="TreeGrafter"/>
</dbReference>
<organism evidence="2 3">
    <name type="scientific">Jimgerdemannia flammicorona</name>
    <dbReference type="NCBI Taxonomy" id="994334"/>
    <lineage>
        <taxon>Eukaryota</taxon>
        <taxon>Fungi</taxon>
        <taxon>Fungi incertae sedis</taxon>
        <taxon>Mucoromycota</taxon>
        <taxon>Mucoromycotina</taxon>
        <taxon>Endogonomycetes</taxon>
        <taxon>Endogonales</taxon>
        <taxon>Endogonaceae</taxon>
        <taxon>Jimgerdemannia</taxon>
    </lineage>
</organism>
<dbReference type="GO" id="GO:0005634">
    <property type="term" value="C:nucleus"/>
    <property type="evidence" value="ECO:0007669"/>
    <property type="project" value="TreeGrafter"/>
</dbReference>
<evidence type="ECO:0000259" key="1">
    <source>
        <dbReference type="Pfam" id="PF00462"/>
    </source>
</evidence>
<dbReference type="EMBL" id="RBNI01008362">
    <property type="protein sequence ID" value="RUP44764.1"/>
    <property type="molecule type" value="Genomic_DNA"/>
</dbReference>
<dbReference type="GO" id="GO:0005737">
    <property type="term" value="C:cytoplasm"/>
    <property type="evidence" value="ECO:0007669"/>
    <property type="project" value="TreeGrafter"/>
</dbReference>
<accession>A0A433D1Q8</accession>
<evidence type="ECO:0000313" key="2">
    <source>
        <dbReference type="EMBL" id="RUP44764.1"/>
    </source>
</evidence>
<dbReference type="SUPFAM" id="SSF52833">
    <property type="entry name" value="Thioredoxin-like"/>
    <property type="match status" value="1"/>
</dbReference>
<dbReference type="PANTHER" id="PTHR45694">
    <property type="entry name" value="GLUTAREDOXIN 2"/>
    <property type="match status" value="1"/>
</dbReference>
<proteinExistence type="predicted"/>
<dbReference type="PANTHER" id="PTHR45694:SF18">
    <property type="entry name" value="GLUTAREDOXIN-1-RELATED"/>
    <property type="match status" value="1"/>
</dbReference>
<dbReference type="Proteomes" id="UP000268093">
    <property type="component" value="Unassembled WGS sequence"/>
</dbReference>
<dbReference type="OrthoDB" id="418495at2759"/>
<evidence type="ECO:0000313" key="3">
    <source>
        <dbReference type="Proteomes" id="UP000268093"/>
    </source>
</evidence>
<protein>
    <recommendedName>
        <fullName evidence="1">Glutaredoxin domain-containing protein</fullName>
    </recommendedName>
</protein>
<sequence length="117" mass="13185">QPIQHRTYCGAKLCLIIEDIQTQWRFSRRDSGVFDDYCKATKDTLKGLGQTFLTVELDELENGADIQTYLSEKTGQNTVPNIFINEKHVGGKVSKGDFVLQRFPADGQEKRESAEAS</sequence>
<gene>
    <name evidence="2" type="ORF">BC936DRAFT_149038</name>
</gene>
<dbReference type="CDD" id="cd03419">
    <property type="entry name" value="GRX_GRXh_1_2_like"/>
    <property type="match status" value="1"/>
</dbReference>
<reference evidence="2 3" key="1">
    <citation type="journal article" date="2018" name="New Phytol.">
        <title>Phylogenomics of Endogonaceae and evolution of mycorrhizas within Mucoromycota.</title>
        <authorList>
            <person name="Chang Y."/>
            <person name="Desiro A."/>
            <person name="Na H."/>
            <person name="Sandor L."/>
            <person name="Lipzen A."/>
            <person name="Clum A."/>
            <person name="Barry K."/>
            <person name="Grigoriev I.V."/>
            <person name="Martin F.M."/>
            <person name="Stajich J.E."/>
            <person name="Smith M.E."/>
            <person name="Bonito G."/>
            <person name="Spatafora J.W."/>
        </authorList>
    </citation>
    <scope>NUCLEOTIDE SEQUENCE [LARGE SCALE GENOMIC DNA]</scope>
    <source>
        <strain evidence="2 3">GMNB39</strain>
    </source>
</reference>
<feature type="domain" description="Glutaredoxin" evidence="1">
    <location>
        <begin position="37"/>
        <end position="89"/>
    </location>
</feature>
<dbReference type="PROSITE" id="PS51354">
    <property type="entry name" value="GLUTAREDOXIN_2"/>
    <property type="match status" value="1"/>
</dbReference>
<name>A0A433D1Q8_9FUNG</name>
<feature type="non-terminal residue" evidence="2">
    <location>
        <position position="1"/>
    </location>
</feature>
<dbReference type="Gene3D" id="3.40.30.10">
    <property type="entry name" value="Glutaredoxin"/>
    <property type="match status" value="1"/>
</dbReference>
<dbReference type="GO" id="GO:0015038">
    <property type="term" value="F:glutathione disulfide oxidoreductase activity"/>
    <property type="evidence" value="ECO:0007669"/>
    <property type="project" value="TreeGrafter"/>
</dbReference>
<comment type="caution">
    <text evidence="2">The sequence shown here is derived from an EMBL/GenBank/DDBJ whole genome shotgun (WGS) entry which is preliminary data.</text>
</comment>